<dbReference type="Proteomes" id="UP000487117">
    <property type="component" value="Unassembled WGS sequence"/>
</dbReference>
<comment type="caution">
    <text evidence="2">The sequence shown here is derived from an EMBL/GenBank/DDBJ whole genome shotgun (WGS) entry which is preliminary data.</text>
</comment>
<feature type="repeat" description="TPR" evidence="1">
    <location>
        <begin position="409"/>
        <end position="442"/>
    </location>
</feature>
<sequence>MNADTGTSTPHNEQLRALLFADLCDSLQLVERIGDIAAAELFQHHDRLVLALQQRWNGQLIDRSDALFMLFECPVDALGFALDYQRGLQQLGQERDIVLQSRAGLHVGDVLTWENSAEAVKAGAKPIEVEGLAKPMAARLMQLARPGQILLSSVAEAMMRRASASLGEAGEGLVWQSFGRWRSKGVAQPMDVFGVYDPATRSIGRPRQSAKASRDIPVWRRPLVMTAEVTLVAALMVGAWFLTRPQPAIAFAERDWVVIGKLKNFTGNALLDDSLEQALRISLEQSPYLNVLTDDQVSRTLAMMRRRSGEAMDREQAIAIAVRSGARLVLMPTVANVGGRPRFSVEVLEPQSQRTLVSASANAGGGEGAILAAVDDVSRQLRKQLGEDRTAIGSASQPLPQVTTPDMDALRAYALGQKRYSRGDFKGALAFFQQATDVDPDFALAWLGQSRCRFASMDYLGASQLLDEARKRSEHLTPRERLCVKNWALQIGDPDRATDGWARMAELYPDYIPTSYNAALNLFHENRIEESLVVSRRVSRSKVELPEVAQDQYGRALLASEQYADADIAFSRAAINGWGGP</sequence>
<protein>
    <recommendedName>
        <fullName evidence="4">Peptide modification system cyclase</fullName>
    </recommendedName>
</protein>
<dbReference type="InterPro" id="IPR001054">
    <property type="entry name" value="A/G_cyclase"/>
</dbReference>
<dbReference type="Gene3D" id="3.40.50.10610">
    <property type="entry name" value="ABC-type transport auxiliary lipoprotein component"/>
    <property type="match status" value="1"/>
</dbReference>
<accession>A0A7V8FDX7</accession>
<evidence type="ECO:0000313" key="3">
    <source>
        <dbReference type="Proteomes" id="UP000487117"/>
    </source>
</evidence>
<dbReference type="AlphaFoldDB" id="A0A7V8FDX7"/>
<evidence type="ECO:0000256" key="1">
    <source>
        <dbReference type="PROSITE-ProRule" id="PRU00339"/>
    </source>
</evidence>
<dbReference type="NCBIfam" id="TIGR04510">
    <property type="entry name" value="mod_pep_cyc"/>
    <property type="match status" value="1"/>
</dbReference>
<dbReference type="GO" id="GO:0004016">
    <property type="term" value="F:adenylate cyclase activity"/>
    <property type="evidence" value="ECO:0007669"/>
    <property type="project" value="UniProtKB-ARBA"/>
</dbReference>
<dbReference type="PANTHER" id="PTHR43081:SF1">
    <property type="entry name" value="ADENYLATE CYCLASE, TERMINAL-DIFFERENTIATION SPECIFIC"/>
    <property type="match status" value="1"/>
</dbReference>
<organism evidence="2 3">
    <name type="scientific">Stenotrophomonas maltophilia</name>
    <name type="common">Pseudomonas maltophilia</name>
    <name type="synonym">Xanthomonas maltophilia</name>
    <dbReference type="NCBI Taxonomy" id="40324"/>
    <lineage>
        <taxon>Bacteria</taxon>
        <taxon>Pseudomonadati</taxon>
        <taxon>Pseudomonadota</taxon>
        <taxon>Gammaproteobacteria</taxon>
        <taxon>Lysobacterales</taxon>
        <taxon>Lysobacteraceae</taxon>
        <taxon>Stenotrophomonas</taxon>
        <taxon>Stenotrophomonas maltophilia group</taxon>
    </lineage>
</organism>
<proteinExistence type="predicted"/>
<gene>
    <name evidence="2" type="ORF">GAK31_03611</name>
</gene>
<dbReference type="InterPro" id="IPR011990">
    <property type="entry name" value="TPR-like_helical_dom_sf"/>
</dbReference>
<dbReference type="GO" id="GO:0035556">
    <property type="term" value="P:intracellular signal transduction"/>
    <property type="evidence" value="ECO:0007669"/>
    <property type="project" value="InterPro"/>
</dbReference>
<dbReference type="PANTHER" id="PTHR43081">
    <property type="entry name" value="ADENYLATE CYCLASE, TERMINAL-DIFFERENTIATION SPECIFIC-RELATED"/>
    <property type="match status" value="1"/>
</dbReference>
<name>A0A7V8FDX7_STEMA</name>
<dbReference type="SUPFAM" id="SSF48452">
    <property type="entry name" value="TPR-like"/>
    <property type="match status" value="1"/>
</dbReference>
<dbReference type="SUPFAM" id="SSF55073">
    <property type="entry name" value="Nucleotide cyclase"/>
    <property type="match status" value="1"/>
</dbReference>
<evidence type="ECO:0008006" key="4">
    <source>
        <dbReference type="Google" id="ProtNLM"/>
    </source>
</evidence>
<evidence type="ECO:0000313" key="2">
    <source>
        <dbReference type="EMBL" id="KAF1013462.1"/>
    </source>
</evidence>
<dbReference type="InterPro" id="IPR019734">
    <property type="entry name" value="TPR_rpt"/>
</dbReference>
<dbReference type="CDD" id="cd07302">
    <property type="entry name" value="CHD"/>
    <property type="match status" value="1"/>
</dbReference>
<dbReference type="Gene3D" id="1.25.40.10">
    <property type="entry name" value="Tetratricopeptide repeat domain"/>
    <property type="match status" value="1"/>
</dbReference>
<keyword evidence="1" id="KW-0802">TPR repeat</keyword>
<dbReference type="EMBL" id="WNDS01000005">
    <property type="protein sequence ID" value="KAF1013462.1"/>
    <property type="molecule type" value="Genomic_DNA"/>
</dbReference>
<dbReference type="InterPro" id="IPR050697">
    <property type="entry name" value="Adenylyl/Guanylyl_Cyclase_3/4"/>
</dbReference>
<reference evidence="3" key="1">
    <citation type="journal article" date="2020" name="MBio">
        <title>Horizontal gene transfer to a defensive symbiont with a reduced genome amongst a multipartite beetle microbiome.</title>
        <authorList>
            <person name="Waterworth S.C."/>
            <person name="Florez L.V."/>
            <person name="Rees E.R."/>
            <person name="Hertweck C."/>
            <person name="Kaltenpoth M."/>
            <person name="Kwan J.C."/>
        </authorList>
    </citation>
    <scope>NUCLEOTIDE SEQUENCE [LARGE SCALE GENOMIC DNA]</scope>
</reference>
<dbReference type="GO" id="GO:0009190">
    <property type="term" value="P:cyclic nucleotide biosynthetic process"/>
    <property type="evidence" value="ECO:0007669"/>
    <property type="project" value="InterPro"/>
</dbReference>
<dbReference type="Gene3D" id="3.30.70.1230">
    <property type="entry name" value="Nucleotide cyclase"/>
    <property type="match status" value="1"/>
</dbReference>
<dbReference type="InterPro" id="IPR029787">
    <property type="entry name" value="Nucleotide_cyclase"/>
</dbReference>
<dbReference type="InterPro" id="IPR030966">
    <property type="entry name" value="Mod_pep_cyc"/>
</dbReference>
<dbReference type="PROSITE" id="PS50005">
    <property type="entry name" value="TPR"/>
    <property type="match status" value="1"/>
</dbReference>